<accession>A0A2P2N1P8</accession>
<sequence>MMKLSHESMPYRQSCSSVRHSKSYHQRATLGGQQSACIVFISHAKLMFRWLHVLIKDQEGPLCFLITHIPNFC</sequence>
<name>A0A2P2N1P8_RHIMU</name>
<organism evidence="1">
    <name type="scientific">Rhizophora mucronata</name>
    <name type="common">Asiatic mangrove</name>
    <dbReference type="NCBI Taxonomy" id="61149"/>
    <lineage>
        <taxon>Eukaryota</taxon>
        <taxon>Viridiplantae</taxon>
        <taxon>Streptophyta</taxon>
        <taxon>Embryophyta</taxon>
        <taxon>Tracheophyta</taxon>
        <taxon>Spermatophyta</taxon>
        <taxon>Magnoliopsida</taxon>
        <taxon>eudicotyledons</taxon>
        <taxon>Gunneridae</taxon>
        <taxon>Pentapetalae</taxon>
        <taxon>rosids</taxon>
        <taxon>fabids</taxon>
        <taxon>Malpighiales</taxon>
        <taxon>Rhizophoraceae</taxon>
        <taxon>Rhizophora</taxon>
    </lineage>
</organism>
<reference evidence="1" key="1">
    <citation type="submission" date="2018-02" db="EMBL/GenBank/DDBJ databases">
        <title>Rhizophora mucronata_Transcriptome.</title>
        <authorList>
            <person name="Meera S.P."/>
            <person name="Sreeshan A."/>
            <person name="Augustine A."/>
        </authorList>
    </citation>
    <scope>NUCLEOTIDE SEQUENCE</scope>
    <source>
        <tissue evidence="1">Leaf</tissue>
    </source>
</reference>
<dbReference type="EMBL" id="GGEC01055919">
    <property type="protein sequence ID" value="MBX36403.1"/>
    <property type="molecule type" value="Transcribed_RNA"/>
</dbReference>
<proteinExistence type="predicted"/>
<evidence type="ECO:0000313" key="1">
    <source>
        <dbReference type="EMBL" id="MBX36403.1"/>
    </source>
</evidence>
<protein>
    <submittedName>
        <fullName evidence="1">Uncharacterized protein</fullName>
    </submittedName>
</protein>
<dbReference type="AlphaFoldDB" id="A0A2P2N1P8"/>